<dbReference type="PANTHER" id="PTHR46729">
    <property type="entry name" value="LEUKOCYTE RECEPTOR CLUSTER MEMBER 9"/>
    <property type="match status" value="1"/>
</dbReference>
<proteinExistence type="predicted"/>
<dbReference type="OrthoDB" id="10263155at2759"/>
<evidence type="ECO:0000313" key="2">
    <source>
        <dbReference type="EMBL" id="KOO27352.1"/>
    </source>
</evidence>
<dbReference type="AlphaFoldDB" id="A0A0M0JLZ3"/>
<dbReference type="EMBL" id="JWZX01002728">
    <property type="protein sequence ID" value="KOO27352.1"/>
    <property type="molecule type" value="Genomic_DNA"/>
</dbReference>
<keyword evidence="2" id="KW-0675">Receptor</keyword>
<dbReference type="InterPro" id="IPR042653">
    <property type="entry name" value="Leng9"/>
</dbReference>
<dbReference type="Proteomes" id="UP000037460">
    <property type="component" value="Unassembled WGS sequence"/>
</dbReference>
<sequence length="353" mass="38385">MLGMMGFMLVVPHWPALPAHLGIARILRGAEPQLCMPAHLYEPYTRADDQYLWAHRNEPVEVLAEALGRGPRSCVARLKRLRDPSTEGHRRLFGVCEEALSDAKETALRPARDVIQRILHDPALSVSDFVVGYRDRFETATLECPFDAPNESIRGRERSMVAALPEHRIEYFVYRGQLIWHKGQRLDDVFGSRGGARLKDVIAQHGAWEQVRKRRLRSARMHALAALGGSTAKLGSFVESLGQVLRGALSVALCVEGALGPQMFGADGGTLGKSGPRMLGADSADGVGAGAVAGAANTAGETNPTGSADFGVEEEGEAAVIELVATLPDQHATLREELLLAFRAHLRAREMFE</sequence>
<accession>A0A0M0JLZ3</accession>
<feature type="domain" description="MJ1316 RNA cyclic group end recognition" evidence="1">
    <location>
        <begin position="108"/>
        <end position="182"/>
    </location>
</feature>
<name>A0A0M0JLZ3_9EUKA</name>
<dbReference type="PANTHER" id="PTHR46729:SF1">
    <property type="entry name" value="LEUKOCYTE RECEPTOR CLUSTER MEMBER 9"/>
    <property type="match status" value="1"/>
</dbReference>
<comment type="caution">
    <text evidence="2">The sequence shown here is derived from an EMBL/GenBank/DDBJ whole genome shotgun (WGS) entry which is preliminary data.</text>
</comment>
<organism evidence="2 3">
    <name type="scientific">Chrysochromulina tobinii</name>
    <dbReference type="NCBI Taxonomy" id="1460289"/>
    <lineage>
        <taxon>Eukaryota</taxon>
        <taxon>Haptista</taxon>
        <taxon>Haptophyta</taxon>
        <taxon>Prymnesiophyceae</taxon>
        <taxon>Prymnesiales</taxon>
        <taxon>Chrysochromulinaceae</taxon>
        <taxon>Chrysochromulina</taxon>
    </lineage>
</organism>
<evidence type="ECO:0000313" key="3">
    <source>
        <dbReference type="Proteomes" id="UP000037460"/>
    </source>
</evidence>
<gene>
    <name evidence="2" type="ORF">Ctob_003568</name>
</gene>
<keyword evidence="3" id="KW-1185">Reference proteome</keyword>
<dbReference type="InterPro" id="IPR040459">
    <property type="entry name" value="MJ1316"/>
</dbReference>
<protein>
    <submittedName>
        <fullName evidence="2">Leukocyte receptor cluster member 9</fullName>
    </submittedName>
</protein>
<evidence type="ECO:0000259" key="1">
    <source>
        <dbReference type="Pfam" id="PF04457"/>
    </source>
</evidence>
<dbReference type="Pfam" id="PF04457">
    <property type="entry name" value="MJ1316"/>
    <property type="match status" value="1"/>
</dbReference>
<reference evidence="3" key="1">
    <citation type="journal article" date="2015" name="PLoS Genet.">
        <title>Genome Sequence and Transcriptome Analyses of Chrysochromulina tobin: Metabolic Tools for Enhanced Algal Fitness in the Prominent Order Prymnesiales (Haptophyceae).</title>
        <authorList>
            <person name="Hovde B.T."/>
            <person name="Deodato C.R."/>
            <person name="Hunsperger H.M."/>
            <person name="Ryken S.A."/>
            <person name="Yost W."/>
            <person name="Jha R.K."/>
            <person name="Patterson J."/>
            <person name="Monnat R.J. Jr."/>
            <person name="Barlow S.B."/>
            <person name="Starkenburg S.R."/>
            <person name="Cattolico R.A."/>
        </authorList>
    </citation>
    <scope>NUCLEOTIDE SEQUENCE</scope>
    <source>
        <strain evidence="3">CCMP291</strain>
    </source>
</reference>